<comment type="caution">
    <text evidence="2">The sequence shown here is derived from an EMBL/GenBank/DDBJ whole genome shotgun (WGS) entry which is preliminary data.</text>
</comment>
<dbReference type="Proteomes" id="UP000601789">
    <property type="component" value="Unassembled WGS sequence"/>
</dbReference>
<proteinExistence type="predicted"/>
<dbReference type="SUPFAM" id="SSF141868">
    <property type="entry name" value="EAL domain-like"/>
    <property type="match status" value="1"/>
</dbReference>
<name>A0ABS0S9M8_9HYPH</name>
<evidence type="ECO:0000313" key="2">
    <source>
        <dbReference type="EMBL" id="MBI1619977.1"/>
    </source>
</evidence>
<accession>A0ABS0S9M8</accession>
<protein>
    <submittedName>
        <fullName evidence="2">EAL domain-containing protein</fullName>
    </submittedName>
</protein>
<dbReference type="InterPro" id="IPR001633">
    <property type="entry name" value="EAL_dom"/>
</dbReference>
<dbReference type="RefSeq" id="WP_198474840.1">
    <property type="nucleotide sequence ID" value="NZ_JADGMQ010000002.1"/>
</dbReference>
<feature type="domain" description="EAL" evidence="1">
    <location>
        <begin position="149"/>
        <end position="248"/>
    </location>
</feature>
<organism evidence="2 3">
    <name type="scientific">Aquamicrobium zhengzhouense</name>
    <dbReference type="NCBI Taxonomy" id="2781738"/>
    <lineage>
        <taxon>Bacteria</taxon>
        <taxon>Pseudomonadati</taxon>
        <taxon>Pseudomonadota</taxon>
        <taxon>Alphaproteobacteria</taxon>
        <taxon>Hyphomicrobiales</taxon>
        <taxon>Phyllobacteriaceae</taxon>
        <taxon>Aquamicrobium</taxon>
    </lineage>
</organism>
<dbReference type="Gene3D" id="3.20.20.450">
    <property type="entry name" value="EAL domain"/>
    <property type="match status" value="1"/>
</dbReference>
<evidence type="ECO:0000259" key="1">
    <source>
        <dbReference type="Pfam" id="PF00563"/>
    </source>
</evidence>
<keyword evidence="3" id="KW-1185">Reference proteome</keyword>
<dbReference type="EMBL" id="JADGMQ010000002">
    <property type="protein sequence ID" value="MBI1619977.1"/>
    <property type="molecule type" value="Genomic_DNA"/>
</dbReference>
<sequence length="280" mass="30254">MSLSKQIEDAISFDEIGIATARHGSLVLRSAFQLIYALEGEELRAASVQGYVRPNFRGSETDASAFFNGQHGADRSFAENLAVSLHLFNHQHVEIEGLDHLIAVGSASAVHPATAECIKEQALEAAAHSMTEPRIICSLVDDGDGAAAGIAEALALRGFELAIGSADACQPPVHTLKQFNPAIARFDGRWFQRIAADEGASRLLTHLVADLHDRRIAVLIDRIETPEVLFAAIDVGADYFKGYLLSRPQLAGVPVADQETLLLEDFRTRSAAILPFMTAR</sequence>
<reference evidence="2 3" key="1">
    <citation type="submission" date="2020-10" db="EMBL/GenBank/DDBJ databases">
        <title>Aquamicrobium zhengzhouensis sp. nov., a exopolysaccharide producing bacterium isolated from farmland soil.</title>
        <authorList>
            <person name="Wang X."/>
        </authorList>
    </citation>
    <scope>NUCLEOTIDE SEQUENCE [LARGE SCALE GENOMIC DNA]</scope>
    <source>
        <strain evidence="3">cd-1</strain>
    </source>
</reference>
<gene>
    <name evidence="2" type="ORF">IOD40_04770</name>
</gene>
<evidence type="ECO:0000313" key="3">
    <source>
        <dbReference type="Proteomes" id="UP000601789"/>
    </source>
</evidence>
<dbReference type="Pfam" id="PF00563">
    <property type="entry name" value="EAL"/>
    <property type="match status" value="1"/>
</dbReference>
<dbReference type="InterPro" id="IPR035919">
    <property type="entry name" value="EAL_sf"/>
</dbReference>